<dbReference type="GO" id="GO:0005524">
    <property type="term" value="F:ATP binding"/>
    <property type="evidence" value="ECO:0007669"/>
    <property type="project" value="UniProtKB-KW"/>
</dbReference>
<comment type="catalytic activity">
    <reaction evidence="7">
        <text>L-threonyl-[protein] + ATP = O-phospho-L-threonyl-[protein] + ADP + H(+)</text>
        <dbReference type="Rhea" id="RHEA:46608"/>
        <dbReference type="Rhea" id="RHEA-COMP:11060"/>
        <dbReference type="Rhea" id="RHEA-COMP:11605"/>
        <dbReference type="ChEBI" id="CHEBI:15378"/>
        <dbReference type="ChEBI" id="CHEBI:30013"/>
        <dbReference type="ChEBI" id="CHEBI:30616"/>
        <dbReference type="ChEBI" id="CHEBI:61977"/>
        <dbReference type="ChEBI" id="CHEBI:456216"/>
        <dbReference type="EC" id="2.7.11.1"/>
    </reaction>
</comment>
<dbReference type="EC" id="2.7.11.1" evidence="1"/>
<evidence type="ECO:0000313" key="10">
    <source>
        <dbReference type="Proteomes" id="UP000823561"/>
    </source>
</evidence>
<accession>A0AAV6GDU5</accession>
<dbReference type="InterPro" id="IPR011009">
    <property type="entry name" value="Kinase-like_dom_sf"/>
</dbReference>
<name>A0AAV6GDU5_9TELE</name>
<dbReference type="PANTHER" id="PTHR22984:SF11">
    <property type="entry name" value="AURORA KINASE-RELATED"/>
    <property type="match status" value="1"/>
</dbReference>
<keyword evidence="5" id="KW-0418">Kinase</keyword>
<dbReference type="AlphaFoldDB" id="A0AAV6GDU5"/>
<dbReference type="InterPro" id="IPR051138">
    <property type="entry name" value="PIM_Ser/Thr_kinase"/>
</dbReference>
<evidence type="ECO:0000256" key="5">
    <source>
        <dbReference type="ARBA" id="ARBA00022777"/>
    </source>
</evidence>
<keyword evidence="3" id="KW-0808">Transferase</keyword>
<comment type="catalytic activity">
    <reaction evidence="8">
        <text>L-seryl-[protein] + ATP = O-phospho-L-seryl-[protein] + ADP + H(+)</text>
        <dbReference type="Rhea" id="RHEA:17989"/>
        <dbReference type="Rhea" id="RHEA-COMP:9863"/>
        <dbReference type="Rhea" id="RHEA-COMP:11604"/>
        <dbReference type="ChEBI" id="CHEBI:15378"/>
        <dbReference type="ChEBI" id="CHEBI:29999"/>
        <dbReference type="ChEBI" id="CHEBI:30616"/>
        <dbReference type="ChEBI" id="CHEBI:83421"/>
        <dbReference type="ChEBI" id="CHEBI:456216"/>
        <dbReference type="EC" id="2.7.11.1"/>
    </reaction>
</comment>
<evidence type="ECO:0000256" key="1">
    <source>
        <dbReference type="ARBA" id="ARBA00012513"/>
    </source>
</evidence>
<dbReference type="GO" id="GO:0005737">
    <property type="term" value="C:cytoplasm"/>
    <property type="evidence" value="ECO:0007669"/>
    <property type="project" value="TreeGrafter"/>
</dbReference>
<keyword evidence="2" id="KW-0723">Serine/threonine-protein kinase</keyword>
<gene>
    <name evidence="9" type="ORF">AALO_G00182910</name>
</gene>
<keyword evidence="6" id="KW-0067">ATP-binding</keyword>
<evidence type="ECO:0000256" key="3">
    <source>
        <dbReference type="ARBA" id="ARBA00022679"/>
    </source>
</evidence>
<evidence type="ECO:0000256" key="7">
    <source>
        <dbReference type="ARBA" id="ARBA00047899"/>
    </source>
</evidence>
<dbReference type="PANTHER" id="PTHR22984">
    <property type="entry name" value="SERINE/THREONINE-PROTEIN KINASE PIM"/>
    <property type="match status" value="1"/>
</dbReference>
<dbReference type="Gene3D" id="3.30.200.20">
    <property type="entry name" value="Phosphorylase Kinase, domain 1"/>
    <property type="match status" value="1"/>
</dbReference>
<dbReference type="SUPFAM" id="SSF56112">
    <property type="entry name" value="Protein kinase-like (PK-like)"/>
    <property type="match status" value="1"/>
</dbReference>
<dbReference type="GO" id="GO:0004674">
    <property type="term" value="F:protein serine/threonine kinase activity"/>
    <property type="evidence" value="ECO:0007669"/>
    <property type="project" value="UniProtKB-KW"/>
</dbReference>
<organism evidence="9 10">
    <name type="scientific">Alosa alosa</name>
    <name type="common">allis shad</name>
    <dbReference type="NCBI Taxonomy" id="278164"/>
    <lineage>
        <taxon>Eukaryota</taxon>
        <taxon>Metazoa</taxon>
        <taxon>Chordata</taxon>
        <taxon>Craniata</taxon>
        <taxon>Vertebrata</taxon>
        <taxon>Euteleostomi</taxon>
        <taxon>Actinopterygii</taxon>
        <taxon>Neopterygii</taxon>
        <taxon>Teleostei</taxon>
        <taxon>Clupei</taxon>
        <taxon>Clupeiformes</taxon>
        <taxon>Clupeoidei</taxon>
        <taxon>Clupeidae</taxon>
        <taxon>Alosa</taxon>
    </lineage>
</organism>
<evidence type="ECO:0000256" key="8">
    <source>
        <dbReference type="ARBA" id="ARBA00048679"/>
    </source>
</evidence>
<comment type="caution">
    <text evidence="9">The sequence shown here is derived from an EMBL/GenBank/DDBJ whole genome shotgun (WGS) entry which is preliminary data.</text>
</comment>
<evidence type="ECO:0000256" key="4">
    <source>
        <dbReference type="ARBA" id="ARBA00022741"/>
    </source>
</evidence>
<proteinExistence type="predicted"/>
<keyword evidence="10" id="KW-1185">Reference proteome</keyword>
<protein>
    <recommendedName>
        <fullName evidence="1">non-specific serine/threonine protein kinase</fullName>
        <ecNumber evidence="1">2.7.11.1</ecNumber>
    </recommendedName>
</protein>
<dbReference type="Proteomes" id="UP000823561">
    <property type="component" value="Chromosome 13"/>
</dbReference>
<evidence type="ECO:0000256" key="2">
    <source>
        <dbReference type="ARBA" id="ARBA00022527"/>
    </source>
</evidence>
<reference evidence="9" key="1">
    <citation type="submission" date="2020-10" db="EMBL/GenBank/DDBJ databases">
        <title>Chromosome-scale genome assembly of the Allis shad, Alosa alosa.</title>
        <authorList>
            <person name="Margot Z."/>
            <person name="Christophe K."/>
            <person name="Cabau C."/>
            <person name="Louis A."/>
            <person name="Berthelot C."/>
            <person name="Parey E."/>
            <person name="Roest Crollius H."/>
            <person name="Montfort J."/>
            <person name="Robinson-Rechavi M."/>
            <person name="Bucao C."/>
            <person name="Bouchez O."/>
            <person name="Gislard M."/>
            <person name="Lluch J."/>
            <person name="Milhes M."/>
            <person name="Lampietro C."/>
            <person name="Lopez Roques C."/>
            <person name="Donnadieu C."/>
            <person name="Braasch I."/>
            <person name="Desvignes T."/>
            <person name="Postlethwait J."/>
            <person name="Bobe J."/>
            <person name="Guiguen Y."/>
        </authorList>
    </citation>
    <scope>NUCLEOTIDE SEQUENCE</scope>
    <source>
        <strain evidence="9">M-15738</strain>
        <tissue evidence="9">Blood</tissue>
    </source>
</reference>
<evidence type="ECO:0000313" key="9">
    <source>
        <dbReference type="EMBL" id="KAG5271692.1"/>
    </source>
</evidence>
<evidence type="ECO:0000256" key="6">
    <source>
        <dbReference type="ARBA" id="ARBA00022840"/>
    </source>
</evidence>
<dbReference type="GO" id="GO:0007346">
    <property type="term" value="P:regulation of mitotic cell cycle"/>
    <property type="evidence" value="ECO:0007669"/>
    <property type="project" value="TreeGrafter"/>
</dbReference>
<sequence length="92" mass="10494">MPADGVSLPLEVALMRIVSEPPECPNIVKLLEWFEGPIVFIFVLERPVPCMDLLNYCRRLPSRLSENQAVEKVTAQERKCVQIHPFSVELFA</sequence>
<dbReference type="EMBL" id="JADWDJ010000013">
    <property type="protein sequence ID" value="KAG5271692.1"/>
    <property type="molecule type" value="Genomic_DNA"/>
</dbReference>
<dbReference type="GO" id="GO:0043066">
    <property type="term" value="P:negative regulation of apoptotic process"/>
    <property type="evidence" value="ECO:0007669"/>
    <property type="project" value="TreeGrafter"/>
</dbReference>
<keyword evidence="4" id="KW-0547">Nucleotide-binding</keyword>